<accession>A0ABV3HFT7</accession>
<dbReference type="RefSeq" id="WP_364459872.1">
    <property type="nucleotide sequence ID" value="NZ_JBFARM010000014.1"/>
</dbReference>
<protein>
    <submittedName>
        <fullName evidence="1">Uncharacterized protein</fullName>
    </submittedName>
</protein>
<evidence type="ECO:0000313" key="2">
    <source>
        <dbReference type="Proteomes" id="UP001552427"/>
    </source>
</evidence>
<sequence>MITLLVAALALGPVQIPDNFLLTEKAARAPQSEDDRAESWWRISDKTSAPLTINPCGRKRVSPAGRSAVRTVVHGTSAPSHSSEQLLVHRSAGAARTALRTLLADARRCRTQPDGKPYSWTGDGRTRWVVSPTRVGDEAALMHLMMYDKLNKEWTPLLSGIVARKGRALMVYTGDQETLGHSRARAVKALRKTAARMAAKVCALPSACA</sequence>
<evidence type="ECO:0000313" key="1">
    <source>
        <dbReference type="EMBL" id="MEV4291390.1"/>
    </source>
</evidence>
<proteinExistence type="predicted"/>
<dbReference type="Proteomes" id="UP001552427">
    <property type="component" value="Unassembled WGS sequence"/>
</dbReference>
<dbReference type="EMBL" id="JBFARM010000014">
    <property type="protein sequence ID" value="MEV4291390.1"/>
    <property type="molecule type" value="Genomic_DNA"/>
</dbReference>
<name>A0ABV3HFT7_9ACTN</name>
<reference evidence="1 2" key="1">
    <citation type="submission" date="2024-06" db="EMBL/GenBank/DDBJ databases">
        <title>The Natural Products Discovery Center: Release of the First 8490 Sequenced Strains for Exploring Actinobacteria Biosynthetic Diversity.</title>
        <authorList>
            <person name="Kalkreuter E."/>
            <person name="Kautsar S.A."/>
            <person name="Yang D."/>
            <person name="Bader C.D."/>
            <person name="Teijaro C.N."/>
            <person name="Fluegel L."/>
            <person name="Davis C.M."/>
            <person name="Simpson J.R."/>
            <person name="Lauterbach L."/>
            <person name="Steele A.D."/>
            <person name="Gui C."/>
            <person name="Meng S."/>
            <person name="Li G."/>
            <person name="Viehrig K."/>
            <person name="Ye F."/>
            <person name="Su P."/>
            <person name="Kiefer A.F."/>
            <person name="Nichols A."/>
            <person name="Cepeda A.J."/>
            <person name="Yan W."/>
            <person name="Fan B."/>
            <person name="Jiang Y."/>
            <person name="Adhikari A."/>
            <person name="Zheng C.-J."/>
            <person name="Schuster L."/>
            <person name="Cowan T.M."/>
            <person name="Smanski M.J."/>
            <person name="Chevrette M.G."/>
            <person name="De Carvalho L.P.S."/>
            <person name="Shen B."/>
        </authorList>
    </citation>
    <scope>NUCLEOTIDE SEQUENCE [LARGE SCALE GENOMIC DNA]</scope>
    <source>
        <strain evidence="1 2">NPDC049574</strain>
    </source>
</reference>
<organism evidence="1 2">
    <name type="scientific">Nonomuraea bangladeshensis</name>
    <dbReference type="NCBI Taxonomy" id="404385"/>
    <lineage>
        <taxon>Bacteria</taxon>
        <taxon>Bacillati</taxon>
        <taxon>Actinomycetota</taxon>
        <taxon>Actinomycetes</taxon>
        <taxon>Streptosporangiales</taxon>
        <taxon>Streptosporangiaceae</taxon>
        <taxon>Nonomuraea</taxon>
    </lineage>
</organism>
<keyword evidence="2" id="KW-1185">Reference proteome</keyword>
<gene>
    <name evidence="1" type="ORF">AB0K40_38295</name>
</gene>
<comment type="caution">
    <text evidence="1">The sequence shown here is derived from an EMBL/GenBank/DDBJ whole genome shotgun (WGS) entry which is preliminary data.</text>
</comment>